<accession>A0A0E9SWF4</accession>
<dbReference type="AlphaFoldDB" id="A0A0E9SWF4"/>
<evidence type="ECO:0000313" key="1">
    <source>
        <dbReference type="EMBL" id="JAH44985.1"/>
    </source>
</evidence>
<organism evidence="1">
    <name type="scientific">Anguilla anguilla</name>
    <name type="common">European freshwater eel</name>
    <name type="synonym">Muraena anguilla</name>
    <dbReference type="NCBI Taxonomy" id="7936"/>
    <lineage>
        <taxon>Eukaryota</taxon>
        <taxon>Metazoa</taxon>
        <taxon>Chordata</taxon>
        <taxon>Craniata</taxon>
        <taxon>Vertebrata</taxon>
        <taxon>Euteleostomi</taxon>
        <taxon>Actinopterygii</taxon>
        <taxon>Neopterygii</taxon>
        <taxon>Teleostei</taxon>
        <taxon>Anguilliformes</taxon>
        <taxon>Anguillidae</taxon>
        <taxon>Anguilla</taxon>
    </lineage>
</organism>
<proteinExistence type="predicted"/>
<reference evidence="1" key="2">
    <citation type="journal article" date="2015" name="Fish Shellfish Immunol.">
        <title>Early steps in the European eel (Anguilla anguilla)-Vibrio vulnificus interaction in the gills: Role of the RtxA13 toxin.</title>
        <authorList>
            <person name="Callol A."/>
            <person name="Pajuelo D."/>
            <person name="Ebbesson L."/>
            <person name="Teles M."/>
            <person name="MacKenzie S."/>
            <person name="Amaro C."/>
        </authorList>
    </citation>
    <scope>NUCLEOTIDE SEQUENCE</scope>
</reference>
<protein>
    <submittedName>
        <fullName evidence="1">Uncharacterized protein</fullName>
    </submittedName>
</protein>
<sequence>MTLRHKQPAAEMLVALLMNQLHRGHRYLGLCYTFFTPHFYPHIVRSA</sequence>
<name>A0A0E9SWF4_ANGAN</name>
<reference evidence="1" key="1">
    <citation type="submission" date="2014-11" db="EMBL/GenBank/DDBJ databases">
        <authorList>
            <person name="Amaro Gonzalez C."/>
        </authorList>
    </citation>
    <scope>NUCLEOTIDE SEQUENCE</scope>
</reference>
<dbReference type="EMBL" id="GBXM01063592">
    <property type="protein sequence ID" value="JAH44985.1"/>
    <property type="molecule type" value="Transcribed_RNA"/>
</dbReference>